<organism evidence="1 2">
    <name type="scientific">Frankliniella fusca</name>
    <dbReference type="NCBI Taxonomy" id="407009"/>
    <lineage>
        <taxon>Eukaryota</taxon>
        <taxon>Metazoa</taxon>
        <taxon>Ecdysozoa</taxon>
        <taxon>Arthropoda</taxon>
        <taxon>Hexapoda</taxon>
        <taxon>Insecta</taxon>
        <taxon>Pterygota</taxon>
        <taxon>Neoptera</taxon>
        <taxon>Paraneoptera</taxon>
        <taxon>Thysanoptera</taxon>
        <taxon>Terebrantia</taxon>
        <taxon>Thripoidea</taxon>
        <taxon>Thripidae</taxon>
        <taxon>Frankliniella</taxon>
    </lineage>
</organism>
<comment type="caution">
    <text evidence="1">The sequence shown here is derived from an EMBL/GenBank/DDBJ whole genome shotgun (WGS) entry which is preliminary data.</text>
</comment>
<accession>A0AAE1H3M3</accession>
<gene>
    <name evidence="1" type="ORF">KUF71_023572</name>
</gene>
<sequence length="87" mass="10234">MFLFFFLFYRNFSYFKSNSKQGVTKRSHFIFVWKNLRESCLKVYVPVIALLSSFVLHSSSLKQIASAMQNTYKYPETLLLSIGKSIF</sequence>
<reference evidence="1" key="1">
    <citation type="submission" date="2021-07" db="EMBL/GenBank/DDBJ databases">
        <authorList>
            <person name="Catto M.A."/>
            <person name="Jacobson A."/>
            <person name="Kennedy G."/>
            <person name="Labadie P."/>
            <person name="Hunt B.G."/>
            <person name="Srinivasan R."/>
        </authorList>
    </citation>
    <scope>NUCLEOTIDE SEQUENCE</scope>
    <source>
        <strain evidence="1">PL_HMW_Pooled</strain>
        <tissue evidence="1">Head</tissue>
    </source>
</reference>
<dbReference type="AlphaFoldDB" id="A0AAE1H3M3"/>
<keyword evidence="2" id="KW-1185">Reference proteome</keyword>
<proteinExistence type="predicted"/>
<protein>
    <submittedName>
        <fullName evidence="1">Cytochrome P450 6B4</fullName>
    </submittedName>
</protein>
<name>A0AAE1H3M3_9NEOP</name>
<evidence type="ECO:0000313" key="1">
    <source>
        <dbReference type="EMBL" id="KAK3914159.1"/>
    </source>
</evidence>
<dbReference type="Proteomes" id="UP001219518">
    <property type="component" value="Unassembled WGS sequence"/>
</dbReference>
<dbReference type="EMBL" id="JAHWGI010000352">
    <property type="protein sequence ID" value="KAK3914159.1"/>
    <property type="molecule type" value="Genomic_DNA"/>
</dbReference>
<evidence type="ECO:0000313" key="2">
    <source>
        <dbReference type="Proteomes" id="UP001219518"/>
    </source>
</evidence>
<reference evidence="1" key="2">
    <citation type="journal article" date="2023" name="BMC Genomics">
        <title>Pest status, molecular evolution, and epigenetic factors derived from the genome assembly of Frankliniella fusca, a thysanopteran phytovirus vector.</title>
        <authorList>
            <person name="Catto M.A."/>
            <person name="Labadie P.E."/>
            <person name="Jacobson A.L."/>
            <person name="Kennedy G.G."/>
            <person name="Srinivasan R."/>
            <person name="Hunt B.G."/>
        </authorList>
    </citation>
    <scope>NUCLEOTIDE SEQUENCE</scope>
    <source>
        <strain evidence="1">PL_HMW_Pooled</strain>
    </source>
</reference>